<gene>
    <name evidence="2" type="ORF">LTR09_012848</name>
</gene>
<dbReference type="AlphaFoldDB" id="A0AAJ0G3K5"/>
<protein>
    <submittedName>
        <fullName evidence="2">Uncharacterized protein</fullName>
    </submittedName>
</protein>
<evidence type="ECO:0000313" key="2">
    <source>
        <dbReference type="EMBL" id="KAK3045580.1"/>
    </source>
</evidence>
<evidence type="ECO:0000256" key="1">
    <source>
        <dbReference type="SAM" id="Coils"/>
    </source>
</evidence>
<keyword evidence="1" id="KW-0175">Coiled coil</keyword>
<feature type="coiled-coil region" evidence="1">
    <location>
        <begin position="99"/>
        <end position="126"/>
    </location>
</feature>
<evidence type="ECO:0000313" key="3">
    <source>
        <dbReference type="Proteomes" id="UP001271007"/>
    </source>
</evidence>
<keyword evidence="3" id="KW-1185">Reference proteome</keyword>
<reference evidence="2" key="1">
    <citation type="submission" date="2023-04" db="EMBL/GenBank/DDBJ databases">
        <title>Black Yeasts Isolated from many extreme environments.</title>
        <authorList>
            <person name="Coleine C."/>
            <person name="Stajich J.E."/>
            <person name="Selbmann L."/>
        </authorList>
    </citation>
    <scope>NUCLEOTIDE SEQUENCE</scope>
    <source>
        <strain evidence="2">CCFEE 5312</strain>
    </source>
</reference>
<accession>A0AAJ0G3K5</accession>
<comment type="caution">
    <text evidence="2">The sequence shown here is derived from an EMBL/GenBank/DDBJ whole genome shotgun (WGS) entry which is preliminary data.</text>
</comment>
<dbReference type="Proteomes" id="UP001271007">
    <property type="component" value="Unassembled WGS sequence"/>
</dbReference>
<name>A0AAJ0G3K5_9PEZI</name>
<proteinExistence type="predicted"/>
<dbReference type="EMBL" id="JAWDJX010000193">
    <property type="protein sequence ID" value="KAK3045580.1"/>
    <property type="molecule type" value="Genomic_DNA"/>
</dbReference>
<sequence length="176" mass="20382">MVELKEFREIDLDQSPIVGLACGHFFTAETLDGMIGLSEVYETDPTTRVPLRLKDISCDLAPTIPQCPLCQRPIRQFVTQRYNRLVNRAVIYEVSKRFIATGQTELQELESRLTDIESKLQRTRAELLMGKAGHHLMDIHQADMKQSAQRLKTRYKPSACLRSDMVHFQQRTMHRH</sequence>
<organism evidence="2 3">
    <name type="scientific">Extremus antarcticus</name>
    <dbReference type="NCBI Taxonomy" id="702011"/>
    <lineage>
        <taxon>Eukaryota</taxon>
        <taxon>Fungi</taxon>
        <taxon>Dikarya</taxon>
        <taxon>Ascomycota</taxon>
        <taxon>Pezizomycotina</taxon>
        <taxon>Dothideomycetes</taxon>
        <taxon>Dothideomycetidae</taxon>
        <taxon>Mycosphaerellales</taxon>
        <taxon>Extremaceae</taxon>
        <taxon>Extremus</taxon>
    </lineage>
</organism>